<feature type="domain" description="Sulfatase-modifying factor enzyme-like" evidence="1">
    <location>
        <begin position="1"/>
        <end position="285"/>
    </location>
</feature>
<dbReference type="STRING" id="1399797.GCA_000518285_00043"/>
<dbReference type="Gene3D" id="3.90.1580.10">
    <property type="entry name" value="paralog of FGE (formylglycine-generating enzyme)"/>
    <property type="match status" value="1"/>
</dbReference>
<comment type="caution">
    <text evidence="2">The sequence shown here is derived from an EMBL/GenBank/DDBJ whole genome shotgun (WGS) entry which is preliminary data.</text>
</comment>
<dbReference type="InterPro" id="IPR016187">
    <property type="entry name" value="CTDL_fold"/>
</dbReference>
<keyword evidence="3" id="KW-1185">Reference proteome</keyword>
<name>A0A2S5RDY6_9MOLU</name>
<dbReference type="GO" id="GO:0120147">
    <property type="term" value="F:formylglycine-generating oxidase activity"/>
    <property type="evidence" value="ECO:0007669"/>
    <property type="project" value="TreeGrafter"/>
</dbReference>
<dbReference type="PANTHER" id="PTHR23150:SF19">
    <property type="entry name" value="FORMYLGLYCINE-GENERATING ENZYME"/>
    <property type="match status" value="1"/>
</dbReference>
<evidence type="ECO:0000313" key="2">
    <source>
        <dbReference type="EMBL" id="PPE05531.1"/>
    </source>
</evidence>
<dbReference type="Pfam" id="PF03781">
    <property type="entry name" value="FGE-sulfatase"/>
    <property type="match status" value="1"/>
</dbReference>
<gene>
    <name evidence="2" type="ORF">ELUCI_v1c06240</name>
</gene>
<dbReference type="AlphaFoldDB" id="A0A2S5RDY6"/>
<sequence length="287" mass="33493">MVLIKGNKFFMGNPQDNSFKNDFEYPQVEVEVGDFYISPTPVTNREFKTFVDQTKYVTQAERQKSSFVFFKSLKKEQWAKEKNIEGLSWWFDVQQANWMQPEGEGSNLDGRWDHPVVHVSRDDALAYCQWFGGRLPTEAEWECAARGGLDNCTYPWGNDFLDENNNWQCNIWKGEFSYLESIDSNIKNEVITAESFRPNGYGLYQMVGNVWEWCLNPARIEFEVFNQLTPIAMLDLYQKQKHKTYALRGGSFLCHDSHCQRYKVYSRNGTTSETTSNNTGFRVVKDL</sequence>
<dbReference type="SUPFAM" id="SSF56436">
    <property type="entry name" value="C-type lectin-like"/>
    <property type="match status" value="1"/>
</dbReference>
<protein>
    <submittedName>
        <fullName evidence="2">Serine/threonine protein phosphatase</fullName>
    </submittedName>
</protein>
<dbReference type="RefSeq" id="WP_028126315.1">
    <property type="nucleotide sequence ID" value="NZ_PHNE01000002.1"/>
</dbReference>
<dbReference type="Proteomes" id="UP000237865">
    <property type="component" value="Unassembled WGS sequence"/>
</dbReference>
<dbReference type="PANTHER" id="PTHR23150">
    <property type="entry name" value="SULFATASE MODIFYING FACTOR 1, 2"/>
    <property type="match status" value="1"/>
</dbReference>
<accession>A0A2S5RDY6</accession>
<evidence type="ECO:0000259" key="1">
    <source>
        <dbReference type="Pfam" id="PF03781"/>
    </source>
</evidence>
<dbReference type="EMBL" id="PHNE01000002">
    <property type="protein sequence ID" value="PPE05531.1"/>
    <property type="molecule type" value="Genomic_DNA"/>
</dbReference>
<dbReference type="InterPro" id="IPR051043">
    <property type="entry name" value="Sulfatase_Mod_Factor_Kinase"/>
</dbReference>
<proteinExistence type="predicted"/>
<organism evidence="2 3">
    <name type="scientific">Williamsoniiplasma lucivorax</name>
    <dbReference type="NCBI Taxonomy" id="209274"/>
    <lineage>
        <taxon>Bacteria</taxon>
        <taxon>Bacillati</taxon>
        <taxon>Mycoplasmatota</taxon>
        <taxon>Mollicutes</taxon>
        <taxon>Entomoplasmatales</taxon>
        <taxon>Williamsoniiplasma</taxon>
    </lineage>
</organism>
<dbReference type="InterPro" id="IPR005532">
    <property type="entry name" value="SUMF_dom"/>
</dbReference>
<evidence type="ECO:0000313" key="3">
    <source>
        <dbReference type="Proteomes" id="UP000237865"/>
    </source>
</evidence>
<dbReference type="InterPro" id="IPR042095">
    <property type="entry name" value="SUMF_sf"/>
</dbReference>
<reference evidence="2 3" key="1">
    <citation type="submission" date="2017-11" db="EMBL/GenBank/DDBJ databases">
        <title>Genome sequence of Entomoplasma lucivorax PIPN-2 (ATCC 49196).</title>
        <authorList>
            <person name="Lo W.-S."/>
            <person name="Gasparich G.E."/>
            <person name="Kuo C.-H."/>
        </authorList>
    </citation>
    <scope>NUCLEOTIDE SEQUENCE [LARGE SCALE GENOMIC DNA]</scope>
    <source>
        <strain evidence="2 3">PIPN-2</strain>
    </source>
</reference>